<dbReference type="InterPro" id="IPR007484">
    <property type="entry name" value="Peptidase_M28"/>
</dbReference>
<dbReference type="CDD" id="cd05660">
    <property type="entry name" value="M28_like_PA"/>
    <property type="match status" value="1"/>
</dbReference>
<protein>
    <submittedName>
        <fullName evidence="9">M28 family peptidase</fullName>
    </submittedName>
</protein>
<dbReference type="Pfam" id="PF04389">
    <property type="entry name" value="Peptidase_M28"/>
    <property type="match status" value="1"/>
</dbReference>
<evidence type="ECO:0000256" key="2">
    <source>
        <dbReference type="ARBA" id="ARBA00022670"/>
    </source>
</evidence>
<dbReference type="AlphaFoldDB" id="A0A5B8QZ20"/>
<dbReference type="KEGG" id="sdeo:D0436_12795"/>
<dbReference type="SUPFAM" id="SSF53187">
    <property type="entry name" value="Zn-dependent exopeptidases"/>
    <property type="match status" value="1"/>
</dbReference>
<dbReference type="InterPro" id="IPR045175">
    <property type="entry name" value="M28_fam"/>
</dbReference>
<accession>A0A5B8QZ20</accession>
<dbReference type="Gene3D" id="3.40.630.10">
    <property type="entry name" value="Zn peptidases"/>
    <property type="match status" value="1"/>
</dbReference>
<evidence type="ECO:0000256" key="7">
    <source>
        <dbReference type="SAM" id="SignalP"/>
    </source>
</evidence>
<dbReference type="SUPFAM" id="SSF52025">
    <property type="entry name" value="PA domain"/>
    <property type="match status" value="1"/>
</dbReference>
<dbReference type="PANTHER" id="PTHR12147">
    <property type="entry name" value="METALLOPEPTIDASE M28 FAMILY MEMBER"/>
    <property type="match status" value="1"/>
</dbReference>
<dbReference type="EMBL" id="CP031775">
    <property type="protein sequence ID" value="QDZ91268.2"/>
    <property type="molecule type" value="Genomic_DNA"/>
</dbReference>
<reference evidence="9 10" key="1">
    <citation type="journal article" date="2019" name="Ecotoxicol. Environ. Saf.">
        <title>Microbial characterization of heavy metal resistant bacterial strains isolated from an electroplating wastewater treatment plant.</title>
        <authorList>
            <person name="Cai X."/>
            <person name="Zheng X."/>
            <person name="Zhang D."/>
            <person name="Iqbal W."/>
            <person name="Liu C."/>
            <person name="Yang B."/>
            <person name="Zhao X."/>
            <person name="Lu X."/>
            <person name="Mao Y."/>
        </authorList>
    </citation>
    <scope>NUCLEOTIDE SEQUENCE [LARGE SCALE GENOMIC DNA]</scope>
    <source>
        <strain evidence="9 10">Ni1-3</strain>
    </source>
</reference>
<dbReference type="PANTHER" id="PTHR12147:SF56">
    <property type="entry name" value="AMINOPEPTIDASE YDR415C-RELATED"/>
    <property type="match status" value="1"/>
</dbReference>
<evidence type="ECO:0000256" key="1">
    <source>
        <dbReference type="ARBA" id="ARBA00022438"/>
    </source>
</evidence>
<keyword evidence="5" id="KW-0378">Hydrolase</keyword>
<organism evidence="9 10">
    <name type="scientific">Shewanella decolorationis</name>
    <dbReference type="NCBI Taxonomy" id="256839"/>
    <lineage>
        <taxon>Bacteria</taxon>
        <taxon>Pseudomonadati</taxon>
        <taxon>Pseudomonadota</taxon>
        <taxon>Gammaproteobacteria</taxon>
        <taxon>Alteromonadales</taxon>
        <taxon>Shewanellaceae</taxon>
        <taxon>Shewanella</taxon>
    </lineage>
</organism>
<keyword evidence="4 7" id="KW-0732">Signal</keyword>
<dbReference type="GO" id="GO:0004177">
    <property type="term" value="F:aminopeptidase activity"/>
    <property type="evidence" value="ECO:0007669"/>
    <property type="project" value="UniProtKB-KW"/>
</dbReference>
<keyword evidence="1" id="KW-0031">Aminopeptidase</keyword>
<keyword evidence="3" id="KW-0479">Metal-binding</keyword>
<keyword evidence="6" id="KW-0862">Zinc</keyword>
<evidence type="ECO:0000256" key="6">
    <source>
        <dbReference type="ARBA" id="ARBA00022833"/>
    </source>
</evidence>
<name>A0A5B8QZ20_9GAMM</name>
<dbReference type="Gene3D" id="3.50.30.30">
    <property type="match status" value="1"/>
</dbReference>
<dbReference type="InterPro" id="IPR046450">
    <property type="entry name" value="PA_dom_sf"/>
</dbReference>
<evidence type="ECO:0000256" key="4">
    <source>
        <dbReference type="ARBA" id="ARBA00022729"/>
    </source>
</evidence>
<dbReference type="FunFam" id="3.40.630.10:FF:000088">
    <property type="entry name" value="Peptidase M20"/>
    <property type="match status" value="1"/>
</dbReference>
<dbReference type="CDD" id="cd04821">
    <property type="entry name" value="PA_M28_1_2"/>
    <property type="match status" value="1"/>
</dbReference>
<keyword evidence="2" id="KW-0645">Protease</keyword>
<dbReference type="RefSeq" id="WP_208659039.1">
    <property type="nucleotide sequence ID" value="NZ_CP031775.2"/>
</dbReference>
<feature type="domain" description="Peptidase M28" evidence="8">
    <location>
        <begin position="300"/>
        <end position="498"/>
    </location>
</feature>
<feature type="chain" id="PRO_5032469173" evidence="7">
    <location>
        <begin position="29"/>
        <end position="541"/>
    </location>
</feature>
<dbReference type="GO" id="GO:0006508">
    <property type="term" value="P:proteolysis"/>
    <property type="evidence" value="ECO:0007669"/>
    <property type="project" value="UniProtKB-KW"/>
</dbReference>
<feature type="signal peptide" evidence="7">
    <location>
        <begin position="1"/>
        <end position="28"/>
    </location>
</feature>
<dbReference type="GO" id="GO:0008235">
    <property type="term" value="F:metalloexopeptidase activity"/>
    <property type="evidence" value="ECO:0007669"/>
    <property type="project" value="InterPro"/>
</dbReference>
<evidence type="ECO:0000256" key="3">
    <source>
        <dbReference type="ARBA" id="ARBA00022723"/>
    </source>
</evidence>
<evidence type="ECO:0000256" key="5">
    <source>
        <dbReference type="ARBA" id="ARBA00022801"/>
    </source>
</evidence>
<evidence type="ECO:0000313" key="9">
    <source>
        <dbReference type="EMBL" id="QDZ91268.2"/>
    </source>
</evidence>
<evidence type="ECO:0000313" key="10">
    <source>
        <dbReference type="Proteomes" id="UP000321124"/>
    </source>
</evidence>
<sequence>MIITWEKVLKNFILAGALGSLLSLPTMAASSFSDSLDLNQYRTDVKTLASDAFGGRAPLSEGEQLTIDYLEKAFKEMGLKPGFGDSYLQAVPLAKITADQNMQLDIGGLKFSNGSEFTARTQRISDKVNLSNSDVVFVGYGINAPEYGWNDYQGLDVKGKTVIVLVNDPGFATQDPNVFKGNAMTYYGRWTYKYEEAARQGAEAVFIVHETAPAAYGWGVVQNSNTGTKFTLVDANNNQGQVGVMGWVQHDVANKIFAKAGMDFDTLKQQAAKPNFKAISLKLKANVSLNNTIERAESHNVAALLPGKSRPDEVVMMHAHWDHLGTVIEDGKPEIINGAVDNASGVAGVLALARYFVKQAQSAPLERSILFSAFTAEETGLIGAQHFAQHPSVPTQNIVAFLNIDGMNMNQGVDYILRYGEGVSELETYLDKAAKAQGRVVKGDPRPQNGLMFRSDHFALAQQGVPGLLFMSLGDTDPDYIAHKYHKGADDYDPNWTLEGVKQDLDLMASMLTTLANGSDWPHWLEASDFKTKREQDGRKK</sequence>
<dbReference type="GO" id="GO:0046872">
    <property type="term" value="F:metal ion binding"/>
    <property type="evidence" value="ECO:0007669"/>
    <property type="project" value="UniProtKB-KW"/>
</dbReference>
<gene>
    <name evidence="9" type="ORF">D0436_12795</name>
</gene>
<dbReference type="Proteomes" id="UP000321124">
    <property type="component" value="Chromosome"/>
</dbReference>
<evidence type="ECO:0000259" key="8">
    <source>
        <dbReference type="Pfam" id="PF04389"/>
    </source>
</evidence>
<proteinExistence type="predicted"/>